<name>A0A7R9G264_TIMSH</name>
<sequence>MYVLRAFLRRSGIKHKFSIREVVTNCVDMLRRSSIIFQAFFLLTFSTYLASAIKCYECFPSSGHDCSSVSGSTPKNCTVESVEKTMALVSGAPRSMLGIDEGSFKCLMIKGVEKSGNSKNVSTSILRSCMLPMPSICSMIEEAVALWTKQPSATKLDWNCVVCDKDGCNSSSLLASSFPAMLVAIVEKTPPVHPTEISPSSAAKLNTTSALANYATEAGVPYMDLMNCNKNLAICSELTDAEILGDGMNNRNSSADEEREQTELPEKLISASTQAMDHIEELS</sequence>
<dbReference type="EMBL" id="OC003209">
    <property type="protein sequence ID" value="CAD7262972.1"/>
    <property type="molecule type" value="Genomic_DNA"/>
</dbReference>
<accession>A0A7R9G264</accession>
<evidence type="ECO:0000313" key="2">
    <source>
        <dbReference type="EMBL" id="CAD7262972.1"/>
    </source>
</evidence>
<evidence type="ECO:0000256" key="1">
    <source>
        <dbReference type="SAM" id="MobiDB-lite"/>
    </source>
</evidence>
<organism evidence="2">
    <name type="scientific">Timema shepardi</name>
    <name type="common">Walking stick</name>
    <dbReference type="NCBI Taxonomy" id="629360"/>
    <lineage>
        <taxon>Eukaryota</taxon>
        <taxon>Metazoa</taxon>
        <taxon>Ecdysozoa</taxon>
        <taxon>Arthropoda</taxon>
        <taxon>Hexapoda</taxon>
        <taxon>Insecta</taxon>
        <taxon>Pterygota</taxon>
        <taxon>Neoptera</taxon>
        <taxon>Polyneoptera</taxon>
        <taxon>Phasmatodea</taxon>
        <taxon>Timematodea</taxon>
        <taxon>Timematoidea</taxon>
        <taxon>Timematidae</taxon>
        <taxon>Timema</taxon>
    </lineage>
</organism>
<proteinExistence type="predicted"/>
<feature type="region of interest" description="Disordered" evidence="1">
    <location>
        <begin position="246"/>
        <end position="283"/>
    </location>
</feature>
<gene>
    <name evidence="2" type="ORF">TSIB3V08_LOCUS7066</name>
</gene>
<protein>
    <submittedName>
        <fullName evidence="2">Uncharacterized protein</fullName>
    </submittedName>
</protein>
<dbReference type="AlphaFoldDB" id="A0A7R9G264"/>
<reference evidence="2" key="1">
    <citation type="submission" date="2020-11" db="EMBL/GenBank/DDBJ databases">
        <authorList>
            <person name="Tran Van P."/>
        </authorList>
    </citation>
    <scope>NUCLEOTIDE SEQUENCE</scope>
</reference>